<protein>
    <submittedName>
        <fullName evidence="3">Putative transposase</fullName>
    </submittedName>
</protein>
<reference evidence="3 4" key="1">
    <citation type="submission" date="2017-07" db="EMBL/GenBank/DDBJ databases">
        <title>Phylogenetic study on the rhizospheric bacterium Ochrobactrum sp. A44.</title>
        <authorList>
            <person name="Krzyzanowska D.M."/>
            <person name="Ossowicki A."/>
            <person name="Rajewska M."/>
            <person name="Maciag T."/>
            <person name="Kaczynski Z."/>
            <person name="Czerwicka M."/>
            <person name="Jafra S."/>
        </authorList>
    </citation>
    <scope>NUCLEOTIDE SEQUENCE [LARGE SCALE GENOMIC DNA]</scope>
    <source>
        <strain evidence="3 4">CCUG 30717</strain>
    </source>
</reference>
<dbReference type="PANTHER" id="PTHR33678:SF1">
    <property type="entry name" value="BLL1576 PROTEIN"/>
    <property type="match status" value="1"/>
</dbReference>
<organism evidence="3 4">
    <name type="scientific">Brucella pseudogrignonensis</name>
    <dbReference type="NCBI Taxonomy" id="419475"/>
    <lineage>
        <taxon>Bacteria</taxon>
        <taxon>Pseudomonadati</taxon>
        <taxon>Pseudomonadota</taxon>
        <taxon>Alphaproteobacteria</taxon>
        <taxon>Hyphomicrobiales</taxon>
        <taxon>Brucellaceae</taxon>
        <taxon>Brucella/Ochrobactrum group</taxon>
        <taxon>Brucella</taxon>
    </lineage>
</organism>
<evidence type="ECO:0000259" key="2">
    <source>
        <dbReference type="Pfam" id="PF13817"/>
    </source>
</evidence>
<gene>
    <name evidence="3" type="ORF">CEV34_4443</name>
</gene>
<keyword evidence="4" id="KW-1185">Reference proteome</keyword>
<dbReference type="InterPro" id="IPR039552">
    <property type="entry name" value="IS66_C"/>
</dbReference>
<feature type="domain" description="Transposase IS66 C-terminal" evidence="2">
    <location>
        <begin position="62"/>
        <end position="98"/>
    </location>
</feature>
<evidence type="ECO:0000313" key="3">
    <source>
        <dbReference type="EMBL" id="OYR22611.1"/>
    </source>
</evidence>
<name>A0A256G7G7_9HYPH</name>
<dbReference type="InterPro" id="IPR052344">
    <property type="entry name" value="Transposase-related"/>
</dbReference>
<dbReference type="Proteomes" id="UP000216188">
    <property type="component" value="Unassembled WGS sequence"/>
</dbReference>
<accession>A0A256G7G7</accession>
<dbReference type="EMBL" id="NNRM01000044">
    <property type="protein sequence ID" value="OYR22611.1"/>
    <property type="molecule type" value="Genomic_DNA"/>
</dbReference>
<feature type="domain" description="Transposase IS66 central" evidence="1">
    <location>
        <begin position="1"/>
        <end position="55"/>
    </location>
</feature>
<dbReference type="AlphaFoldDB" id="A0A256G7G7"/>
<sequence length="99" mass="11117">MGETLKYIAKYWDGLCLFLPDGRVELDNNSVERTIRPIALSRKNALFAGHEAGAHNWATIASLIETCKLNSVDPQKWLTSTLTAIVNGHWQSHIDQLLQ</sequence>
<dbReference type="InterPro" id="IPR004291">
    <property type="entry name" value="Transposase_IS66_central"/>
</dbReference>
<dbReference type="Pfam" id="PF13817">
    <property type="entry name" value="DDE_Tnp_IS66_C"/>
    <property type="match status" value="1"/>
</dbReference>
<dbReference type="PANTHER" id="PTHR33678">
    <property type="entry name" value="BLL1576 PROTEIN"/>
    <property type="match status" value="1"/>
</dbReference>
<comment type="caution">
    <text evidence="3">The sequence shown here is derived from an EMBL/GenBank/DDBJ whole genome shotgun (WGS) entry which is preliminary data.</text>
</comment>
<dbReference type="Pfam" id="PF03050">
    <property type="entry name" value="DDE_Tnp_IS66"/>
    <property type="match status" value="1"/>
</dbReference>
<proteinExistence type="predicted"/>
<evidence type="ECO:0000259" key="1">
    <source>
        <dbReference type="Pfam" id="PF03050"/>
    </source>
</evidence>
<evidence type="ECO:0000313" key="4">
    <source>
        <dbReference type="Proteomes" id="UP000216188"/>
    </source>
</evidence>